<name>A0A919C8N0_9ACTN</name>
<reference evidence="8" key="2">
    <citation type="submission" date="2020-09" db="EMBL/GenBank/DDBJ databases">
        <authorList>
            <person name="Sun Q."/>
            <person name="Ohkuma M."/>
        </authorList>
    </citation>
    <scope>NUCLEOTIDE SEQUENCE</scope>
    <source>
        <strain evidence="8">JCM 4637</strain>
    </source>
</reference>
<feature type="transmembrane region" description="Helical" evidence="7">
    <location>
        <begin position="234"/>
        <end position="253"/>
    </location>
</feature>
<organism evidence="8 9">
    <name type="scientific">Streptomyces finlayi</name>
    <dbReference type="NCBI Taxonomy" id="67296"/>
    <lineage>
        <taxon>Bacteria</taxon>
        <taxon>Bacillati</taxon>
        <taxon>Actinomycetota</taxon>
        <taxon>Actinomycetes</taxon>
        <taxon>Kitasatosporales</taxon>
        <taxon>Streptomycetaceae</taxon>
        <taxon>Streptomyces</taxon>
    </lineage>
</organism>
<evidence type="ECO:0000256" key="6">
    <source>
        <dbReference type="SAM" id="MobiDB-lite"/>
    </source>
</evidence>
<feature type="transmembrane region" description="Helical" evidence="7">
    <location>
        <begin position="112"/>
        <end position="135"/>
    </location>
</feature>
<keyword evidence="4 7" id="KW-1133">Transmembrane helix</keyword>
<keyword evidence="3 7" id="KW-0812">Transmembrane</keyword>
<reference evidence="8" key="1">
    <citation type="journal article" date="2014" name="Int. J. Syst. Evol. Microbiol.">
        <title>Complete genome sequence of Corynebacterium casei LMG S-19264T (=DSM 44701T), isolated from a smear-ripened cheese.</title>
        <authorList>
            <consortium name="US DOE Joint Genome Institute (JGI-PGF)"/>
            <person name="Walter F."/>
            <person name="Albersmeier A."/>
            <person name="Kalinowski J."/>
            <person name="Ruckert C."/>
        </authorList>
    </citation>
    <scope>NUCLEOTIDE SEQUENCE</scope>
    <source>
        <strain evidence="8">JCM 4637</strain>
    </source>
</reference>
<comment type="caution">
    <text evidence="8">The sequence shown here is derived from an EMBL/GenBank/DDBJ whole genome shotgun (WGS) entry which is preliminary data.</text>
</comment>
<dbReference type="EMBL" id="BMVC01000003">
    <property type="protein sequence ID" value="GHC85691.1"/>
    <property type="molecule type" value="Genomic_DNA"/>
</dbReference>
<evidence type="ECO:0000256" key="5">
    <source>
        <dbReference type="ARBA" id="ARBA00023136"/>
    </source>
</evidence>
<dbReference type="InterPro" id="IPR001851">
    <property type="entry name" value="ABC_transp_permease"/>
</dbReference>
<protein>
    <submittedName>
        <fullName evidence="8">Ribose ABC transporter permease</fullName>
    </submittedName>
</protein>
<evidence type="ECO:0000313" key="8">
    <source>
        <dbReference type="EMBL" id="GHC85691.1"/>
    </source>
</evidence>
<dbReference type="Proteomes" id="UP000638353">
    <property type="component" value="Unassembled WGS sequence"/>
</dbReference>
<evidence type="ECO:0000256" key="3">
    <source>
        <dbReference type="ARBA" id="ARBA00022692"/>
    </source>
</evidence>
<feature type="transmembrane region" description="Helical" evidence="7">
    <location>
        <begin position="69"/>
        <end position="100"/>
    </location>
</feature>
<dbReference type="CDD" id="cd06579">
    <property type="entry name" value="TM_PBP1_transp_AraH_like"/>
    <property type="match status" value="1"/>
</dbReference>
<dbReference type="Pfam" id="PF02653">
    <property type="entry name" value="BPD_transp_2"/>
    <property type="match status" value="1"/>
</dbReference>
<evidence type="ECO:0000256" key="1">
    <source>
        <dbReference type="ARBA" id="ARBA00004651"/>
    </source>
</evidence>
<accession>A0A919C8N0</accession>
<evidence type="ECO:0000256" key="4">
    <source>
        <dbReference type="ARBA" id="ARBA00022989"/>
    </source>
</evidence>
<dbReference type="GO" id="GO:0022857">
    <property type="term" value="F:transmembrane transporter activity"/>
    <property type="evidence" value="ECO:0007669"/>
    <property type="project" value="InterPro"/>
</dbReference>
<dbReference type="RefSeq" id="WP_189822806.1">
    <property type="nucleotide sequence ID" value="NZ_BMVC01000003.1"/>
</dbReference>
<dbReference type="PANTHER" id="PTHR32196">
    <property type="entry name" value="ABC TRANSPORTER PERMEASE PROTEIN YPHD-RELATED-RELATED"/>
    <property type="match status" value="1"/>
</dbReference>
<evidence type="ECO:0000256" key="7">
    <source>
        <dbReference type="SAM" id="Phobius"/>
    </source>
</evidence>
<dbReference type="PANTHER" id="PTHR32196:SF72">
    <property type="entry name" value="RIBOSE IMPORT PERMEASE PROTEIN RBSC"/>
    <property type="match status" value="1"/>
</dbReference>
<evidence type="ECO:0000256" key="2">
    <source>
        <dbReference type="ARBA" id="ARBA00022475"/>
    </source>
</evidence>
<keyword evidence="5 7" id="KW-0472">Membrane</keyword>
<feature type="transmembrane region" description="Helical" evidence="7">
    <location>
        <begin position="28"/>
        <end position="49"/>
    </location>
</feature>
<sequence length="347" mass="35650">MTTPAPTKEAAPAPAGERRTARQLSRQVMGEAGIGIALLALVLIFTLAAPKFATSDNLTNIATEITLNTMLAVGMTFVILVGGIDLSVGSVMALSGVVAGEVLTSTSLSTPVAVLLTVLIAAAVGMACGFVNGFVSERWRVPSFIVTLGMLNVARGAALEYTDAKTLYDFPPGFSHFGTSTLLGIPSLFWIALVMAVIGHLVLTRTVFGRLVFAIGANEEAVRLSGHRTSIIKVAVFVIAGFAVGIAAVTYMARLNIASPTIGSGYELSAIAAVVIGGASLSGGKGSMIGTLLGACLLGVLTNGLLLMGVSDFQRQMITGVVIMVAVVVDHYRGKLAARMPQKAAAG</sequence>
<dbReference type="GO" id="GO:0005886">
    <property type="term" value="C:plasma membrane"/>
    <property type="evidence" value="ECO:0007669"/>
    <property type="project" value="UniProtKB-SubCell"/>
</dbReference>
<dbReference type="AlphaFoldDB" id="A0A919C8N0"/>
<feature type="region of interest" description="Disordered" evidence="6">
    <location>
        <begin position="1"/>
        <end position="20"/>
    </location>
</feature>
<feature type="transmembrane region" description="Helical" evidence="7">
    <location>
        <begin position="188"/>
        <end position="213"/>
    </location>
</feature>
<gene>
    <name evidence="8" type="ORF">GCM10010334_16080</name>
</gene>
<keyword evidence="2" id="KW-1003">Cell membrane</keyword>
<comment type="subcellular location">
    <subcellularLocation>
        <location evidence="1">Cell membrane</location>
        <topology evidence="1">Multi-pass membrane protein</topology>
    </subcellularLocation>
</comment>
<proteinExistence type="predicted"/>
<feature type="compositionally biased region" description="Low complexity" evidence="6">
    <location>
        <begin position="1"/>
        <end position="15"/>
    </location>
</feature>
<evidence type="ECO:0000313" key="9">
    <source>
        <dbReference type="Proteomes" id="UP000638353"/>
    </source>
</evidence>
<feature type="transmembrane region" description="Helical" evidence="7">
    <location>
        <begin position="289"/>
        <end position="310"/>
    </location>
</feature>